<organism evidence="1 2">
    <name type="scientific">Tuber borchii</name>
    <name type="common">White truffle</name>
    <dbReference type="NCBI Taxonomy" id="42251"/>
    <lineage>
        <taxon>Eukaryota</taxon>
        <taxon>Fungi</taxon>
        <taxon>Dikarya</taxon>
        <taxon>Ascomycota</taxon>
        <taxon>Pezizomycotina</taxon>
        <taxon>Pezizomycetes</taxon>
        <taxon>Pezizales</taxon>
        <taxon>Tuberaceae</taxon>
        <taxon>Tuber</taxon>
    </lineage>
</organism>
<comment type="caution">
    <text evidence="1">The sequence shown here is derived from an EMBL/GenBank/DDBJ whole genome shotgun (WGS) entry which is preliminary data.</text>
</comment>
<dbReference type="Proteomes" id="UP000244722">
    <property type="component" value="Unassembled WGS sequence"/>
</dbReference>
<proteinExistence type="predicted"/>
<accession>A0A2T7A462</accession>
<evidence type="ECO:0000313" key="2">
    <source>
        <dbReference type="Proteomes" id="UP000244722"/>
    </source>
</evidence>
<dbReference type="EMBL" id="NESQ01000026">
    <property type="protein sequence ID" value="PUU82537.1"/>
    <property type="molecule type" value="Genomic_DNA"/>
</dbReference>
<gene>
    <name evidence="1" type="ORF">B9Z19DRAFT_1155919</name>
</gene>
<name>A0A2T7A462_TUBBO</name>
<reference evidence="1 2" key="1">
    <citation type="submission" date="2017-04" db="EMBL/GenBank/DDBJ databases">
        <title>Draft genome sequence of Tuber borchii Vittad., a whitish edible truffle.</title>
        <authorList>
            <consortium name="DOE Joint Genome Institute"/>
            <person name="Murat C."/>
            <person name="Kuo A."/>
            <person name="Barry K.W."/>
            <person name="Clum A."/>
            <person name="Dockter R.B."/>
            <person name="Fauchery L."/>
            <person name="Iotti M."/>
            <person name="Kohler A."/>
            <person name="Labutti K."/>
            <person name="Lindquist E.A."/>
            <person name="Lipzen A."/>
            <person name="Ohm R.A."/>
            <person name="Wang M."/>
            <person name="Grigoriev I.V."/>
            <person name="Zambonelli A."/>
            <person name="Martin F.M."/>
        </authorList>
    </citation>
    <scope>NUCLEOTIDE SEQUENCE [LARGE SCALE GENOMIC DNA]</scope>
    <source>
        <strain evidence="1 2">Tbo3840</strain>
    </source>
</reference>
<sequence>MEIRLLDICTDADTQDRCNVDHWALEGASMTRITEKHLGVLLTQAPQIEAVIIRLLPPTLSPSVSPTEKINRGEVTARLVTTHENRVATPEHRQYCYDELINPGSSGYALNPIDLDDGREVKDKEPRVRYASPGAALPVFKMGTRNPQHRLGIVQPIPSIFQLRDANTAVKVRGAGWLFVLGRKTPEHGCYLTLISQQLPAHVDTKIAQAAVGLSPETSAWPRSSNLLSSNCFLGK</sequence>
<keyword evidence="2" id="KW-1185">Reference proteome</keyword>
<evidence type="ECO:0000313" key="1">
    <source>
        <dbReference type="EMBL" id="PUU82537.1"/>
    </source>
</evidence>
<protein>
    <submittedName>
        <fullName evidence="1">Uncharacterized protein</fullName>
    </submittedName>
</protein>
<dbReference type="AlphaFoldDB" id="A0A2T7A462"/>